<dbReference type="NCBIfam" id="TIGR00225">
    <property type="entry name" value="prc"/>
    <property type="match status" value="1"/>
</dbReference>
<evidence type="ECO:0000313" key="8">
    <source>
        <dbReference type="EMBL" id="TMI82068.1"/>
    </source>
</evidence>
<keyword evidence="4 5" id="KW-0720">Serine protease</keyword>
<evidence type="ECO:0000313" key="9">
    <source>
        <dbReference type="Proteomes" id="UP000318093"/>
    </source>
</evidence>
<evidence type="ECO:0000256" key="4">
    <source>
        <dbReference type="ARBA" id="ARBA00022825"/>
    </source>
</evidence>
<dbReference type="InterPro" id="IPR029045">
    <property type="entry name" value="ClpP/crotonase-like_dom_sf"/>
</dbReference>
<dbReference type="PANTHER" id="PTHR32060">
    <property type="entry name" value="TAIL-SPECIFIC PROTEASE"/>
    <property type="match status" value="1"/>
</dbReference>
<keyword evidence="2 5" id="KW-0645">Protease</keyword>
<evidence type="ECO:0000259" key="7">
    <source>
        <dbReference type="PROSITE" id="PS50106"/>
    </source>
</evidence>
<dbReference type="PANTHER" id="PTHR32060:SF30">
    <property type="entry name" value="CARBOXY-TERMINAL PROCESSING PROTEASE CTPA"/>
    <property type="match status" value="1"/>
</dbReference>
<dbReference type="InterPro" id="IPR004447">
    <property type="entry name" value="Peptidase_S41A"/>
</dbReference>
<keyword evidence="3 5" id="KW-0378">Hydrolase</keyword>
<evidence type="ECO:0000256" key="1">
    <source>
        <dbReference type="ARBA" id="ARBA00009179"/>
    </source>
</evidence>
<reference evidence="8 9" key="1">
    <citation type="journal article" date="2019" name="Nat. Microbiol.">
        <title>Mediterranean grassland soil C-N compound turnover is dependent on rainfall and depth, and is mediated by genomically divergent microorganisms.</title>
        <authorList>
            <person name="Diamond S."/>
            <person name="Andeer P.F."/>
            <person name="Li Z."/>
            <person name="Crits-Christoph A."/>
            <person name="Burstein D."/>
            <person name="Anantharaman K."/>
            <person name="Lane K.R."/>
            <person name="Thomas B.C."/>
            <person name="Pan C."/>
            <person name="Northen T.R."/>
            <person name="Banfield J.F."/>
        </authorList>
    </citation>
    <scope>NUCLEOTIDE SEQUENCE [LARGE SCALE GENOMIC DNA]</scope>
    <source>
        <strain evidence="8">NP_6</strain>
    </source>
</reference>
<dbReference type="AlphaFoldDB" id="A0A537JEU0"/>
<dbReference type="SUPFAM" id="SSF50156">
    <property type="entry name" value="PDZ domain-like"/>
    <property type="match status" value="1"/>
</dbReference>
<dbReference type="InterPro" id="IPR005151">
    <property type="entry name" value="Tail-specific_protease"/>
</dbReference>
<dbReference type="InterPro" id="IPR001478">
    <property type="entry name" value="PDZ"/>
</dbReference>
<accession>A0A537JEU0</accession>
<dbReference type="GO" id="GO:0007165">
    <property type="term" value="P:signal transduction"/>
    <property type="evidence" value="ECO:0007669"/>
    <property type="project" value="TreeGrafter"/>
</dbReference>
<dbReference type="Pfam" id="PF03572">
    <property type="entry name" value="Peptidase_S41"/>
    <property type="match status" value="1"/>
</dbReference>
<dbReference type="SUPFAM" id="SSF52096">
    <property type="entry name" value="ClpP/crotonase"/>
    <property type="match status" value="1"/>
</dbReference>
<dbReference type="GO" id="GO:0008236">
    <property type="term" value="F:serine-type peptidase activity"/>
    <property type="evidence" value="ECO:0007669"/>
    <property type="project" value="UniProtKB-KW"/>
</dbReference>
<dbReference type="GO" id="GO:0004175">
    <property type="term" value="F:endopeptidase activity"/>
    <property type="evidence" value="ECO:0007669"/>
    <property type="project" value="TreeGrafter"/>
</dbReference>
<comment type="caution">
    <text evidence="8">The sequence shown here is derived from an EMBL/GenBank/DDBJ whole genome shotgun (WGS) entry which is preliminary data.</text>
</comment>
<organism evidence="8 9">
    <name type="scientific">Candidatus Segetimicrobium genomatis</name>
    <dbReference type="NCBI Taxonomy" id="2569760"/>
    <lineage>
        <taxon>Bacteria</taxon>
        <taxon>Bacillati</taxon>
        <taxon>Candidatus Sysuimicrobiota</taxon>
        <taxon>Candidatus Sysuimicrobiia</taxon>
        <taxon>Candidatus Sysuimicrobiales</taxon>
        <taxon>Candidatus Segetimicrobiaceae</taxon>
        <taxon>Candidatus Segetimicrobium</taxon>
    </lineage>
</organism>
<evidence type="ECO:0000256" key="6">
    <source>
        <dbReference type="SAM" id="SignalP"/>
    </source>
</evidence>
<protein>
    <submittedName>
        <fullName evidence="8">S41 family peptidase</fullName>
    </submittedName>
</protein>
<evidence type="ECO:0000256" key="5">
    <source>
        <dbReference type="RuleBase" id="RU004404"/>
    </source>
</evidence>
<dbReference type="Proteomes" id="UP000318093">
    <property type="component" value="Unassembled WGS sequence"/>
</dbReference>
<dbReference type="SMART" id="SM00228">
    <property type="entry name" value="PDZ"/>
    <property type="match status" value="1"/>
</dbReference>
<evidence type="ECO:0000256" key="3">
    <source>
        <dbReference type="ARBA" id="ARBA00022801"/>
    </source>
</evidence>
<dbReference type="GO" id="GO:0006508">
    <property type="term" value="P:proteolysis"/>
    <property type="evidence" value="ECO:0007669"/>
    <property type="project" value="UniProtKB-KW"/>
</dbReference>
<dbReference type="GO" id="GO:0030288">
    <property type="term" value="C:outer membrane-bounded periplasmic space"/>
    <property type="evidence" value="ECO:0007669"/>
    <property type="project" value="TreeGrafter"/>
</dbReference>
<dbReference type="PROSITE" id="PS50106">
    <property type="entry name" value="PDZ"/>
    <property type="match status" value="1"/>
</dbReference>
<dbReference type="Gene3D" id="2.30.42.10">
    <property type="match status" value="1"/>
</dbReference>
<feature type="domain" description="PDZ" evidence="7">
    <location>
        <begin position="149"/>
        <end position="226"/>
    </location>
</feature>
<proteinExistence type="inferred from homology"/>
<dbReference type="InterPro" id="IPR036034">
    <property type="entry name" value="PDZ_sf"/>
</dbReference>
<dbReference type="Gene3D" id="3.30.750.44">
    <property type="match status" value="1"/>
</dbReference>
<feature type="chain" id="PRO_5022155957" evidence="6">
    <location>
        <begin position="34"/>
        <end position="450"/>
    </location>
</feature>
<dbReference type="EMBL" id="VBAN01000180">
    <property type="protein sequence ID" value="TMI82068.1"/>
    <property type="molecule type" value="Genomic_DNA"/>
</dbReference>
<dbReference type="CDD" id="cd06782">
    <property type="entry name" value="cpPDZ_CPP-like"/>
    <property type="match status" value="1"/>
</dbReference>
<gene>
    <name evidence="8" type="ORF">E6H03_06165</name>
</gene>
<dbReference type="Gene3D" id="3.90.226.10">
    <property type="entry name" value="2-enoyl-CoA Hydratase, Chain A, domain 1"/>
    <property type="match status" value="1"/>
</dbReference>
<sequence>MFPVRAAHRRWVVLLVAAALFAVPFGTVQHATASDGTLVLAALKVLDEEYVDPVQPVMLLNAAIATLRKATNQSNAVLPDIPAGTARADAEIAFTNEFERAAQLTPAGETQLAYEATAGMLASLRDSHTAFLDPKQYLESRQQILGRPGFTGIGVVITARKDAAGDAWIFVEDVFPGSPADAAGVKRFDRIVQVDGKSLKNVTSLEASQFIRGPAGSTAVLTVLRGDRTVTIDVVRAPIREHPVEARFIQPGVAYVKLVGFPRGAGAQLRIALQGLEVQASIRSIVLDLRGNPGGLIHEAVAIGSLFLPPRTILSKITERGQSPSVLQTAGTPLFPQAPLVVLIDGSSASASEILTGAFKDHHRATIVGEKSAGALGGSVTVPLPDRTGMSVTVERIVTPQGALVEGVGISPDVNVSLTVSDMVRGEDTQLQAALRVLAALDRHPASRAA</sequence>
<comment type="similarity">
    <text evidence="1 5">Belongs to the peptidase S41A family.</text>
</comment>
<evidence type="ECO:0000256" key="2">
    <source>
        <dbReference type="ARBA" id="ARBA00022670"/>
    </source>
</evidence>
<dbReference type="Pfam" id="PF00595">
    <property type="entry name" value="PDZ"/>
    <property type="match status" value="1"/>
</dbReference>
<name>A0A537JEU0_9BACT</name>
<dbReference type="SMART" id="SM00245">
    <property type="entry name" value="TSPc"/>
    <property type="match status" value="1"/>
</dbReference>
<dbReference type="CDD" id="cd07560">
    <property type="entry name" value="Peptidase_S41_CPP"/>
    <property type="match status" value="1"/>
</dbReference>
<feature type="signal peptide" evidence="6">
    <location>
        <begin position="1"/>
        <end position="33"/>
    </location>
</feature>
<keyword evidence="6" id="KW-0732">Signal</keyword>